<keyword evidence="2" id="KW-0472">Membrane</keyword>
<feature type="region of interest" description="Disordered" evidence="1">
    <location>
        <begin position="267"/>
        <end position="295"/>
    </location>
</feature>
<accession>A0A3S2TT85</accession>
<organism evidence="3 4">
    <name type="scientific">Rubrivivax albus</name>
    <dbReference type="NCBI Taxonomy" id="2499835"/>
    <lineage>
        <taxon>Bacteria</taxon>
        <taxon>Pseudomonadati</taxon>
        <taxon>Pseudomonadota</taxon>
        <taxon>Betaproteobacteria</taxon>
        <taxon>Burkholderiales</taxon>
        <taxon>Sphaerotilaceae</taxon>
        <taxon>Rubrivivax</taxon>
    </lineage>
</organism>
<keyword evidence="4" id="KW-1185">Reference proteome</keyword>
<feature type="compositionally biased region" description="Basic and acidic residues" evidence="1">
    <location>
        <begin position="267"/>
        <end position="283"/>
    </location>
</feature>
<dbReference type="Proteomes" id="UP000288178">
    <property type="component" value="Unassembled WGS sequence"/>
</dbReference>
<protein>
    <submittedName>
        <fullName evidence="3">Uncharacterized protein</fullName>
    </submittedName>
</protein>
<dbReference type="AlphaFoldDB" id="A0A3S2TT85"/>
<proteinExistence type="predicted"/>
<dbReference type="EMBL" id="SACT01000001">
    <property type="protein sequence ID" value="RVT54273.1"/>
    <property type="molecule type" value="Genomic_DNA"/>
</dbReference>
<feature type="transmembrane region" description="Helical" evidence="2">
    <location>
        <begin position="36"/>
        <end position="53"/>
    </location>
</feature>
<sequence>MRRYRCAAAGCGWHGLLDAPRPAAWALALPRRPLIAAALGTGMLAAAATGWWLHKPVKDERVMVGRHVVHRGTHLEGDQLPTAHPLRLELPAALLDGEPEGFAETPEARLHARRHCAWGLPGRNPYRGSAVQAMQTAQLSPTVVKAIAADIQAGRKVDRVTIRNDGIVAHKSGRVFDARRVAMTYGMTMCVDTRVNFKPGHTEDGDLYEAMDEDGRIYAVMVPDVCGNVSVLGQRFVKSTPEAAAAATGGDPRPWLRLPPELRPRMLPDKLRYTDYREPKGDGEDGGGDGELPEPGSLLLAALALAAAVGTTLRARRRRG</sequence>
<name>A0A3S2TT85_9BURK</name>
<evidence type="ECO:0000313" key="4">
    <source>
        <dbReference type="Proteomes" id="UP000288178"/>
    </source>
</evidence>
<evidence type="ECO:0000256" key="1">
    <source>
        <dbReference type="SAM" id="MobiDB-lite"/>
    </source>
</evidence>
<dbReference type="OrthoDB" id="8703356at2"/>
<evidence type="ECO:0000256" key="2">
    <source>
        <dbReference type="SAM" id="Phobius"/>
    </source>
</evidence>
<keyword evidence="2" id="KW-1133">Transmembrane helix</keyword>
<comment type="caution">
    <text evidence="3">The sequence shown here is derived from an EMBL/GenBank/DDBJ whole genome shotgun (WGS) entry which is preliminary data.</text>
</comment>
<gene>
    <name evidence="3" type="ORF">ENE75_05320</name>
</gene>
<evidence type="ECO:0000313" key="3">
    <source>
        <dbReference type="EMBL" id="RVT54273.1"/>
    </source>
</evidence>
<keyword evidence="2" id="KW-0812">Transmembrane</keyword>
<dbReference type="RefSeq" id="WP_128196300.1">
    <property type="nucleotide sequence ID" value="NZ_SACT01000001.1"/>
</dbReference>
<reference evidence="3 4" key="1">
    <citation type="submission" date="2019-01" db="EMBL/GenBank/DDBJ databases">
        <authorList>
            <person name="Chen W.-M."/>
        </authorList>
    </citation>
    <scope>NUCLEOTIDE SEQUENCE [LARGE SCALE GENOMIC DNA]</scope>
    <source>
        <strain evidence="3 4">ICH-3</strain>
    </source>
</reference>